<dbReference type="OMA" id="ATIVPQW"/>
<dbReference type="InterPro" id="IPR007612">
    <property type="entry name" value="LOR"/>
</dbReference>
<dbReference type="Gene3D" id="2.40.160.200">
    <property type="entry name" value="LURP1-related"/>
    <property type="match status" value="1"/>
</dbReference>
<name>A0A165A8U2_XYLHT</name>
<keyword evidence="4" id="KW-1185">Reference proteome</keyword>
<dbReference type="Pfam" id="PF04525">
    <property type="entry name" value="LOR"/>
    <property type="match status" value="1"/>
</dbReference>
<comment type="similarity">
    <text evidence="1">Belongs to the LOR family.</text>
</comment>
<organism evidence="3 4">
    <name type="scientific">Xylona heveae (strain CBS 132557 / TC161)</name>
    <dbReference type="NCBI Taxonomy" id="1328760"/>
    <lineage>
        <taxon>Eukaryota</taxon>
        <taxon>Fungi</taxon>
        <taxon>Dikarya</taxon>
        <taxon>Ascomycota</taxon>
        <taxon>Pezizomycotina</taxon>
        <taxon>Xylonomycetes</taxon>
        <taxon>Xylonales</taxon>
        <taxon>Xylonaceae</taxon>
        <taxon>Xylona</taxon>
    </lineage>
</organism>
<dbReference type="InParanoid" id="A0A165A8U2"/>
<dbReference type="EMBL" id="KV407464">
    <property type="protein sequence ID" value="KZF20105.1"/>
    <property type="molecule type" value="Genomic_DNA"/>
</dbReference>
<protein>
    <submittedName>
        <fullName evidence="3">Uncharacterized protein</fullName>
    </submittedName>
</protein>
<reference evidence="3 4" key="1">
    <citation type="journal article" date="2016" name="Fungal Biol.">
        <title>The genome of Xylona heveae provides a window into fungal endophytism.</title>
        <authorList>
            <person name="Gazis R."/>
            <person name="Kuo A."/>
            <person name="Riley R."/>
            <person name="LaButti K."/>
            <person name="Lipzen A."/>
            <person name="Lin J."/>
            <person name="Amirebrahimi M."/>
            <person name="Hesse C.N."/>
            <person name="Spatafora J.W."/>
            <person name="Henrissat B."/>
            <person name="Hainaut M."/>
            <person name="Grigoriev I.V."/>
            <person name="Hibbett D.S."/>
        </authorList>
    </citation>
    <scope>NUCLEOTIDE SEQUENCE [LARGE SCALE GENOMIC DNA]</scope>
    <source>
        <strain evidence="3 4">TC161</strain>
    </source>
</reference>
<dbReference type="OrthoDB" id="97518at2759"/>
<evidence type="ECO:0000313" key="3">
    <source>
        <dbReference type="EMBL" id="KZF20105.1"/>
    </source>
</evidence>
<dbReference type="RefSeq" id="XP_018185660.1">
    <property type="nucleotide sequence ID" value="XM_018333356.1"/>
</dbReference>
<dbReference type="AlphaFoldDB" id="A0A165A8U2"/>
<evidence type="ECO:0000313" key="4">
    <source>
        <dbReference type="Proteomes" id="UP000076632"/>
    </source>
</evidence>
<gene>
    <name evidence="3" type="ORF">L228DRAFT_250545</name>
</gene>
<dbReference type="GeneID" id="28898493"/>
<feature type="region of interest" description="Disordered" evidence="2">
    <location>
        <begin position="118"/>
        <end position="140"/>
    </location>
</feature>
<dbReference type="Proteomes" id="UP000076632">
    <property type="component" value="Unassembled WGS sequence"/>
</dbReference>
<sequence>MPAFHDRFLLNTVAPPIAVREEYIAPSKTTITVKQNDKAWLGRDFTIRNPSSGDYDYDNNDDDDNGPVLFTVECKAMSNSQRREFRDASGLPLFELRRKWLALSDAWTLRLPGSRDSIISNSSCSNSSGNGSNSNGSRDANDANILTGSLKWSLGRPKFDVKLRNAAVPDAAKESDKYVTLEVRGQDSNRITTHVSLPEGVGGQGEGKKVMQIRRSPDEMKSNFRTGRHGYLWEVGVAEGVDLALVSFRFPGKKTLSPSPSRTLTAIKVCCHNTYWQYH</sequence>
<dbReference type="SUPFAM" id="SSF54518">
    <property type="entry name" value="Tubby C-terminal domain-like"/>
    <property type="match status" value="1"/>
</dbReference>
<dbReference type="InterPro" id="IPR038595">
    <property type="entry name" value="LOR_sf"/>
</dbReference>
<dbReference type="InterPro" id="IPR025659">
    <property type="entry name" value="Tubby-like_C"/>
</dbReference>
<proteinExistence type="inferred from homology"/>
<evidence type="ECO:0000256" key="1">
    <source>
        <dbReference type="ARBA" id="ARBA00005437"/>
    </source>
</evidence>
<evidence type="ECO:0000256" key="2">
    <source>
        <dbReference type="SAM" id="MobiDB-lite"/>
    </source>
</evidence>
<accession>A0A165A8U2</accession>